<protein>
    <submittedName>
        <fullName evidence="2">Uncharacterized protein</fullName>
    </submittedName>
</protein>
<sequence length="70" mass="7807">MSIRISHCHRRGHGPFRGRVPHDDVRVGRLNVSNEMQMNCCQPFDRGRRNHRPGGDITSSGNGPAIGIEC</sequence>
<proteinExistence type="predicted"/>
<organism evidence="2">
    <name type="scientific">Rhizobium loti</name>
    <name type="common">Mesorhizobium loti</name>
    <dbReference type="NCBI Taxonomy" id="381"/>
    <lineage>
        <taxon>Bacteria</taxon>
        <taxon>Pseudomonadati</taxon>
        <taxon>Pseudomonadota</taxon>
        <taxon>Alphaproteobacteria</taxon>
        <taxon>Hyphomicrobiales</taxon>
        <taxon>Phyllobacteriaceae</taxon>
        <taxon>Mesorhizobium</taxon>
    </lineage>
</organism>
<evidence type="ECO:0000256" key="1">
    <source>
        <dbReference type="SAM" id="MobiDB-lite"/>
    </source>
</evidence>
<reference evidence="2" key="1">
    <citation type="submission" date="2012-10" db="EMBL/GenBank/DDBJ databases">
        <authorList>
            <person name="Maita H."/>
            <person name="Sato S."/>
        </authorList>
    </citation>
    <scope>NUCLEOTIDE SEQUENCE</scope>
    <source>
        <strain evidence="2">NZP2037</strain>
    </source>
</reference>
<feature type="region of interest" description="Disordered" evidence="1">
    <location>
        <begin position="44"/>
        <end position="70"/>
    </location>
</feature>
<feature type="compositionally biased region" description="Basic residues" evidence="1">
    <location>
        <begin position="1"/>
        <end position="16"/>
    </location>
</feature>
<feature type="region of interest" description="Disordered" evidence="1">
    <location>
        <begin position="1"/>
        <end position="20"/>
    </location>
</feature>
<accession>M5ANA0</accession>
<reference evidence="2" key="2">
    <citation type="journal article" date="2013" name="Microbes Environ.">
        <title>Commonalities and Differences among Symbiosis Islands of Three Mesorhizobium loti Strains.</title>
        <authorList>
            <person name="Kasai-Maita H."/>
            <person name="Hirakawa H."/>
            <person name="Nakamura Y."/>
            <person name="Kaneko T."/>
            <person name="Miki K."/>
            <person name="Maruya J."/>
            <person name="Okazaki S."/>
            <person name="Tabata S."/>
            <person name="Saeki K."/>
            <person name="Sato S."/>
        </authorList>
    </citation>
    <scope>NUCLEOTIDE SEQUENCE</scope>
    <source>
        <strain evidence="2">NZP2037</strain>
    </source>
</reference>
<dbReference type="AlphaFoldDB" id="M5ANA0"/>
<name>M5ANA0_RHILI</name>
<evidence type="ECO:0000313" key="2">
    <source>
        <dbReference type="EMBL" id="BAN09902.1"/>
    </source>
</evidence>
<dbReference type="EMBL" id="AP012557">
    <property type="protein sequence ID" value="BAN09902.1"/>
    <property type="molecule type" value="Genomic_DNA"/>
</dbReference>